<dbReference type="InterPro" id="IPR016193">
    <property type="entry name" value="Cytidine_deaminase-like"/>
</dbReference>
<dbReference type="GO" id="GO:0003824">
    <property type="term" value="F:catalytic activity"/>
    <property type="evidence" value="ECO:0007669"/>
    <property type="project" value="InterPro"/>
</dbReference>
<dbReference type="EMBL" id="FN650140">
    <property type="protein sequence ID" value="CBJ10430.1"/>
    <property type="molecule type" value="Genomic_DNA"/>
</dbReference>
<accession>D3HNG7</accession>
<dbReference type="GeneID" id="98061359"/>
<dbReference type="SUPFAM" id="SSF53927">
    <property type="entry name" value="Cytidine deaminase-like"/>
    <property type="match status" value="1"/>
</dbReference>
<protein>
    <submittedName>
        <fullName evidence="1">Uncharacterized protein</fullName>
    </submittedName>
</protein>
<sequence>MLDRIAGIGPEISSQNLTIVMDLSATNPMAHYGAIIVCDDKEILLKSVNSTHNNPMLHGELSVIHTLFNNGF</sequence>
<evidence type="ECO:0000313" key="1">
    <source>
        <dbReference type="EMBL" id="CBJ10430.1"/>
    </source>
</evidence>
<dbReference type="AlphaFoldDB" id="D3HNG7"/>
<dbReference type="STRING" id="661367.LLO_0104"/>
<name>D3HNG7_LEGLN</name>
<evidence type="ECO:0000313" key="2">
    <source>
        <dbReference type="Proteomes" id="UP000001060"/>
    </source>
</evidence>
<dbReference type="HOGENOM" id="CLU_2717422_0_0_6"/>
<dbReference type="KEGG" id="llo:LLO_0104"/>
<organism evidence="1 2">
    <name type="scientific">Legionella longbeachae serogroup 1 (strain NSW150)</name>
    <dbReference type="NCBI Taxonomy" id="661367"/>
    <lineage>
        <taxon>Bacteria</taxon>
        <taxon>Pseudomonadati</taxon>
        <taxon>Pseudomonadota</taxon>
        <taxon>Gammaproteobacteria</taxon>
        <taxon>Legionellales</taxon>
        <taxon>Legionellaceae</taxon>
        <taxon>Legionella</taxon>
    </lineage>
</organism>
<proteinExistence type="predicted"/>
<keyword evidence="2" id="KW-1185">Reference proteome</keyword>
<dbReference type="RefSeq" id="WP_012978737.1">
    <property type="nucleotide sequence ID" value="NC_013861.1"/>
</dbReference>
<dbReference type="Proteomes" id="UP000001060">
    <property type="component" value="Chromosome"/>
</dbReference>
<gene>
    <name evidence="1" type="ordered locus">LLO_0104</name>
</gene>
<reference evidence="1 2" key="1">
    <citation type="journal article" date="2010" name="PLoS Genet.">
        <title>Analysis of the Legionella longbeachae genome and transcriptome uncovers unique strategies to cause Legionnaires' disease.</title>
        <authorList>
            <person name="Cazalet C."/>
            <person name="Gomez-Valero L."/>
            <person name="Rusniok C."/>
            <person name="Lomma M."/>
            <person name="Dervins-Ravault D."/>
            <person name="Newton H."/>
            <person name="Sansom F."/>
            <person name="Jarraud S."/>
            <person name="Zidane N."/>
            <person name="Ma L."/>
            <person name="Bouchier C."/>
            <person name="Etienne J."/>
            <person name="Hartland E."/>
            <person name="Buchrieser C."/>
        </authorList>
    </citation>
    <scope>NUCLEOTIDE SEQUENCE [LARGE SCALE GENOMIC DNA]</scope>
    <source>
        <strain evidence="1 2">NSW150</strain>
    </source>
</reference>